<evidence type="ECO:0000256" key="10">
    <source>
        <dbReference type="ARBA" id="ARBA00023163"/>
    </source>
</evidence>
<feature type="compositionally biased region" description="Low complexity" evidence="15">
    <location>
        <begin position="150"/>
        <end position="162"/>
    </location>
</feature>
<gene>
    <name evidence="16" type="ORF">DFP72DRAFT_1062278</name>
</gene>
<accession>A0A8H6I981</accession>
<evidence type="ECO:0000256" key="2">
    <source>
        <dbReference type="ARBA" id="ARBA00004123"/>
    </source>
</evidence>
<name>A0A8H6I981_9AGAR</name>
<dbReference type="GO" id="GO:0006289">
    <property type="term" value="P:nucleotide-excision repair"/>
    <property type="evidence" value="ECO:0007669"/>
    <property type="project" value="UniProtKB-UniRule"/>
</dbReference>
<dbReference type="GO" id="GO:0006355">
    <property type="term" value="P:regulation of DNA-templated transcription"/>
    <property type="evidence" value="ECO:0007669"/>
    <property type="project" value="InterPro"/>
</dbReference>
<comment type="similarity">
    <text evidence="3 14">Belongs to the TFB4 family.</text>
</comment>
<dbReference type="GO" id="GO:0008270">
    <property type="term" value="F:zinc ion binding"/>
    <property type="evidence" value="ECO:0007669"/>
    <property type="project" value="UniProtKB-KW"/>
</dbReference>
<evidence type="ECO:0000256" key="11">
    <source>
        <dbReference type="ARBA" id="ARBA00023204"/>
    </source>
</evidence>
<dbReference type="OrthoDB" id="17307at2759"/>
<feature type="region of interest" description="Disordered" evidence="15">
    <location>
        <begin position="343"/>
        <end position="400"/>
    </location>
</feature>
<comment type="subcellular location">
    <subcellularLocation>
        <location evidence="2 14">Nucleus</location>
    </subcellularLocation>
</comment>
<evidence type="ECO:0000256" key="12">
    <source>
        <dbReference type="ARBA" id="ARBA00023242"/>
    </source>
</evidence>
<dbReference type="InterPro" id="IPR004600">
    <property type="entry name" value="TFIIH_Tfb4/GTF2H3"/>
</dbReference>
<comment type="subunit">
    <text evidence="14">Component of the 7-subunit TFIIH core complex composed of XPB/SSL2, XPD/RAD3, SSL1, TFB1, TFB2, TFB4 and TFB5, which is active in NER. The core complex associates with the 3-subunit CTD-kinase module TFIIK composed of CCL1, KIN28 and TFB3 to form the 10-subunit holoenzyme (holo-TFIIH) active in transcription.</text>
</comment>
<evidence type="ECO:0000313" key="17">
    <source>
        <dbReference type="Proteomes" id="UP000521943"/>
    </source>
</evidence>
<dbReference type="Gene3D" id="3.40.50.410">
    <property type="entry name" value="von Willebrand factor, type A domain"/>
    <property type="match status" value="1"/>
</dbReference>
<proteinExistence type="inferred from homology"/>
<dbReference type="PANTHER" id="PTHR12831">
    <property type="entry name" value="TRANSCRIPTION INITIATION FACTOR IIH TFIIH , POLYPEPTIDE 3-RELATED"/>
    <property type="match status" value="1"/>
</dbReference>
<dbReference type="GO" id="GO:0005675">
    <property type="term" value="C:transcription factor TFIIH holo complex"/>
    <property type="evidence" value="ECO:0007669"/>
    <property type="project" value="UniProtKB-UniRule"/>
</dbReference>
<comment type="caution">
    <text evidence="16">The sequence shown here is derived from an EMBL/GenBank/DDBJ whole genome shotgun (WGS) entry which is preliminary data.</text>
</comment>
<dbReference type="AlphaFoldDB" id="A0A8H6I981"/>
<comment type="function">
    <text evidence="1 14">Component of the general transcription and DNA repair factor IIH (TFIIH) core complex, which is involved in general and transcription-coupled nucleotide excision repair (NER) of damaged DNA and, when complexed to TFIIK, in RNA transcription by RNA polymerase II. In NER, TFIIH acts by opening DNA around the lesion to allow the excision of the damaged oligonucleotide and its replacement by a new DNA fragment. In transcription, TFIIH has an essential role in transcription initiation. When the pre-initiation complex (PIC) has been established, TFIIH is required for promoter opening and promoter escape. Phosphorylation of the C-terminal tail (CTD) of the largest subunit of RNA polymerase II by the kinase module TFIIK controls the initiation of transcription.</text>
</comment>
<evidence type="ECO:0000256" key="5">
    <source>
        <dbReference type="ARBA" id="ARBA00022723"/>
    </source>
</evidence>
<keyword evidence="17" id="KW-1185">Reference proteome</keyword>
<dbReference type="InterPro" id="IPR036465">
    <property type="entry name" value="vWFA_dom_sf"/>
</dbReference>
<keyword evidence="5 14" id="KW-0479">Metal-binding</keyword>
<keyword evidence="8 14" id="KW-0862">Zinc</keyword>
<protein>
    <recommendedName>
        <fullName evidence="4 14">General transcription and DNA repair factor IIH subunit TFB4</fullName>
        <shortName evidence="14">TFIIH subunit TFB4</shortName>
    </recommendedName>
    <alternativeName>
        <fullName evidence="13 14">RNA polymerase II transcription factor B subunit 4</fullName>
    </alternativeName>
</protein>
<keyword evidence="12 14" id="KW-0539">Nucleus</keyword>
<evidence type="ECO:0000313" key="16">
    <source>
        <dbReference type="EMBL" id="KAF6761265.1"/>
    </source>
</evidence>
<sequence>MSSSSHLSVVLDLSPSQWHLSSLSDTTSSPPCSLSLPAFLSQLIVFLNAHMASQHENSLAVFGAFPGKRHVCDSLVMLYASSDAVEHATPITVDANSYPPFKLLDTSLVQAIAAELDALSTSHADPSPLAPALVGALTKALCYVNRVSFSPSSTTTTTAQPSRDGQSPQSDVTDPRILILSVSPDLSTSYIPIMNAIFSAQKLVRYDPLSLLTLIFQLHPQKVTIDACQIYGAETVFLQQAAHLTGGSYLHLERRDALLQYLLMTFLSPPSIRKVLAVPTQDRIDFRAACFCHKNIVDIGFVCSVCLSIFCKPVPVCSTCRTKFPYKTVQRLKALGAPMAANAESARPSPSATPQPGTPLPDVISRSRTTSGVLPPGHPARNGGGLPSMARSASAFNPSS</sequence>
<dbReference type="EMBL" id="JACGCI010000010">
    <property type="protein sequence ID" value="KAF6761265.1"/>
    <property type="molecule type" value="Genomic_DNA"/>
</dbReference>
<keyword evidence="10 14" id="KW-0804">Transcription</keyword>
<evidence type="ECO:0000256" key="6">
    <source>
        <dbReference type="ARBA" id="ARBA00022763"/>
    </source>
</evidence>
<evidence type="ECO:0000256" key="9">
    <source>
        <dbReference type="ARBA" id="ARBA00023015"/>
    </source>
</evidence>
<organism evidence="16 17">
    <name type="scientific">Ephemerocybe angulata</name>
    <dbReference type="NCBI Taxonomy" id="980116"/>
    <lineage>
        <taxon>Eukaryota</taxon>
        <taxon>Fungi</taxon>
        <taxon>Dikarya</taxon>
        <taxon>Basidiomycota</taxon>
        <taxon>Agaricomycotina</taxon>
        <taxon>Agaricomycetes</taxon>
        <taxon>Agaricomycetidae</taxon>
        <taxon>Agaricales</taxon>
        <taxon>Agaricineae</taxon>
        <taxon>Psathyrellaceae</taxon>
        <taxon>Ephemerocybe</taxon>
    </lineage>
</organism>
<keyword evidence="6 14" id="KW-0227">DNA damage</keyword>
<dbReference type="Proteomes" id="UP000521943">
    <property type="component" value="Unassembled WGS sequence"/>
</dbReference>
<keyword evidence="11 14" id="KW-0234">DNA repair</keyword>
<dbReference type="PANTHER" id="PTHR12831:SF0">
    <property type="entry name" value="GENERAL TRANSCRIPTION FACTOR IIH SUBUNIT 3"/>
    <property type="match status" value="1"/>
</dbReference>
<keyword evidence="7 14" id="KW-0863">Zinc-finger</keyword>
<evidence type="ECO:0000256" key="3">
    <source>
        <dbReference type="ARBA" id="ARBA00005273"/>
    </source>
</evidence>
<reference evidence="16 17" key="1">
    <citation type="submission" date="2020-07" db="EMBL/GenBank/DDBJ databases">
        <title>Comparative genomics of pyrophilous fungi reveals a link between fire events and developmental genes.</title>
        <authorList>
            <consortium name="DOE Joint Genome Institute"/>
            <person name="Steindorff A.S."/>
            <person name="Carver A."/>
            <person name="Calhoun S."/>
            <person name="Stillman K."/>
            <person name="Liu H."/>
            <person name="Lipzen A."/>
            <person name="Pangilinan J."/>
            <person name="Labutti K."/>
            <person name="Bruns T.D."/>
            <person name="Grigoriev I.V."/>
        </authorList>
    </citation>
    <scope>NUCLEOTIDE SEQUENCE [LARGE SCALE GENOMIC DNA]</scope>
    <source>
        <strain evidence="16 17">CBS 144469</strain>
    </source>
</reference>
<dbReference type="Pfam" id="PF03850">
    <property type="entry name" value="Tfb4"/>
    <property type="match status" value="1"/>
</dbReference>
<evidence type="ECO:0000256" key="8">
    <source>
        <dbReference type="ARBA" id="ARBA00022833"/>
    </source>
</evidence>
<evidence type="ECO:0000256" key="13">
    <source>
        <dbReference type="ARBA" id="ARBA00033341"/>
    </source>
</evidence>
<dbReference type="GO" id="GO:0000439">
    <property type="term" value="C:transcription factor TFIIH core complex"/>
    <property type="evidence" value="ECO:0007669"/>
    <property type="project" value="UniProtKB-UniRule"/>
</dbReference>
<evidence type="ECO:0000256" key="14">
    <source>
        <dbReference type="RuleBase" id="RU368090"/>
    </source>
</evidence>
<evidence type="ECO:0000256" key="4">
    <source>
        <dbReference type="ARBA" id="ARBA00021280"/>
    </source>
</evidence>
<evidence type="ECO:0000256" key="15">
    <source>
        <dbReference type="SAM" id="MobiDB-lite"/>
    </source>
</evidence>
<evidence type="ECO:0000256" key="7">
    <source>
        <dbReference type="ARBA" id="ARBA00022771"/>
    </source>
</evidence>
<feature type="region of interest" description="Disordered" evidence="15">
    <location>
        <begin position="150"/>
        <end position="172"/>
    </location>
</feature>
<keyword evidence="9 14" id="KW-0805">Transcription regulation</keyword>
<feature type="compositionally biased region" description="Polar residues" evidence="15">
    <location>
        <begin position="163"/>
        <end position="172"/>
    </location>
</feature>
<evidence type="ECO:0000256" key="1">
    <source>
        <dbReference type="ARBA" id="ARBA00002817"/>
    </source>
</evidence>